<organism evidence="1">
    <name type="scientific">Desulfovibrio sp. U5L</name>
    <dbReference type="NCBI Taxonomy" id="596152"/>
    <lineage>
        <taxon>Bacteria</taxon>
        <taxon>Pseudomonadati</taxon>
        <taxon>Thermodesulfobacteriota</taxon>
        <taxon>Desulfovibrionia</taxon>
        <taxon>Desulfovibrionales</taxon>
        <taxon>Desulfovibrionaceae</taxon>
        <taxon>Desulfovibrio</taxon>
    </lineage>
</organism>
<dbReference type="EMBL" id="JH600067">
    <property type="protein sequence ID" value="EIG55793.1"/>
    <property type="molecule type" value="Genomic_DNA"/>
</dbReference>
<dbReference type="AlphaFoldDB" id="I2Q7N7"/>
<reference evidence="1" key="1">
    <citation type="submission" date="2011-11" db="EMBL/GenBank/DDBJ databases">
        <title>Improved High-Quality Draft sequence of Desulfovibrio sp. U5L.</title>
        <authorList>
            <consortium name="US DOE Joint Genome Institute"/>
            <person name="Lucas S."/>
            <person name="Han J."/>
            <person name="Lapidus A."/>
            <person name="Cheng J.-F."/>
            <person name="Goodwin L."/>
            <person name="Pitluck S."/>
            <person name="Peters L."/>
            <person name="Ovchinnikova G."/>
            <person name="Held B."/>
            <person name="Detter J.C."/>
            <person name="Han C."/>
            <person name="Tapia R."/>
            <person name="Land M."/>
            <person name="Hauser L."/>
            <person name="Kyrpides N."/>
            <person name="Ivanova N."/>
            <person name="Pagani I."/>
            <person name="Gabster J."/>
            <person name="Walker C."/>
            <person name="Stolyar S."/>
            <person name="Stahl D."/>
            <person name="Arkin A."/>
            <person name="Dehal P."/>
            <person name="Hazen T."/>
            <person name="Woyke T."/>
        </authorList>
    </citation>
    <scope>NUCLEOTIDE SEQUENCE [LARGE SCALE GENOMIC DNA]</scope>
    <source>
        <strain evidence="1">U5L</strain>
    </source>
</reference>
<dbReference type="HOGENOM" id="CLU_1281486_0_0_7"/>
<gene>
    <name evidence="1" type="ORF">DesU5LDRAFT_0072</name>
</gene>
<protein>
    <submittedName>
        <fullName evidence="1">Uncharacterized protein</fullName>
    </submittedName>
</protein>
<proteinExistence type="predicted"/>
<evidence type="ECO:0000313" key="1">
    <source>
        <dbReference type="EMBL" id="EIG55793.1"/>
    </source>
</evidence>
<sequence>MPWRNVVCPSDPDLAIAKLSGVQRLVFGHYFLKIAGNCFGKSKLMAFDKRNQVFPGQSLLLEFFFIFNFMATDSYSLQICLHFRQSERHSFKCLKVIYKTGQVLFGDKNGLFHRLWIDGHDHILGISLRAETSGPKSRMTGIPVGTKRHVEFVRYLLGVEPLLTICQGDVVHQPRAKMSFVRMPTPSRKGYRLSRGRVNSTLRFFQAKALGPLKP</sequence>
<accession>I2Q7N7</accession>
<name>I2Q7N7_9BACT</name>